<dbReference type="KEGG" id="qsa:O6P43_019313"/>
<protein>
    <submittedName>
        <fullName evidence="2">Pentatricopeptide repeat-containing protein</fullName>
    </submittedName>
</protein>
<dbReference type="GO" id="GO:0003723">
    <property type="term" value="F:RNA binding"/>
    <property type="evidence" value="ECO:0007669"/>
    <property type="project" value="InterPro"/>
</dbReference>
<keyword evidence="1" id="KW-0677">Repeat</keyword>
<dbReference type="InterPro" id="IPR046960">
    <property type="entry name" value="PPR_At4g14850-like_plant"/>
</dbReference>
<evidence type="ECO:0000313" key="2">
    <source>
        <dbReference type="EMBL" id="KAJ7958609.1"/>
    </source>
</evidence>
<name>A0AAD7LI76_QUISA</name>
<dbReference type="InterPro" id="IPR011990">
    <property type="entry name" value="TPR-like_helical_dom_sf"/>
</dbReference>
<proteinExistence type="predicted"/>
<accession>A0AAD7LI76</accession>
<keyword evidence="3" id="KW-1185">Reference proteome</keyword>
<dbReference type="InterPro" id="IPR002885">
    <property type="entry name" value="PPR_rpt"/>
</dbReference>
<comment type="caution">
    <text evidence="2">The sequence shown here is derived from an EMBL/GenBank/DDBJ whole genome shotgun (WGS) entry which is preliminary data.</text>
</comment>
<gene>
    <name evidence="2" type="ORF">O6P43_019313</name>
</gene>
<dbReference type="PANTHER" id="PTHR47926:SF504">
    <property type="entry name" value="(WILD MALAYSIAN BANANA) HYPOTHETICAL PROTEIN"/>
    <property type="match status" value="1"/>
</dbReference>
<reference evidence="2" key="1">
    <citation type="journal article" date="2023" name="Science">
        <title>Elucidation of the pathway for biosynthesis of saponin adjuvants from the soapbark tree.</title>
        <authorList>
            <person name="Reed J."/>
            <person name="Orme A."/>
            <person name="El-Demerdash A."/>
            <person name="Owen C."/>
            <person name="Martin L.B.B."/>
            <person name="Misra R.C."/>
            <person name="Kikuchi S."/>
            <person name="Rejzek M."/>
            <person name="Martin A.C."/>
            <person name="Harkess A."/>
            <person name="Leebens-Mack J."/>
            <person name="Louveau T."/>
            <person name="Stephenson M.J."/>
            <person name="Osbourn A."/>
        </authorList>
    </citation>
    <scope>NUCLEOTIDE SEQUENCE</scope>
    <source>
        <strain evidence="2">S10</strain>
    </source>
</reference>
<evidence type="ECO:0000313" key="3">
    <source>
        <dbReference type="Proteomes" id="UP001163823"/>
    </source>
</evidence>
<dbReference type="EMBL" id="JARAOO010000008">
    <property type="protein sequence ID" value="KAJ7958609.1"/>
    <property type="molecule type" value="Genomic_DNA"/>
</dbReference>
<organism evidence="2 3">
    <name type="scientific">Quillaja saponaria</name>
    <name type="common">Soap bark tree</name>
    <dbReference type="NCBI Taxonomy" id="32244"/>
    <lineage>
        <taxon>Eukaryota</taxon>
        <taxon>Viridiplantae</taxon>
        <taxon>Streptophyta</taxon>
        <taxon>Embryophyta</taxon>
        <taxon>Tracheophyta</taxon>
        <taxon>Spermatophyta</taxon>
        <taxon>Magnoliopsida</taxon>
        <taxon>eudicotyledons</taxon>
        <taxon>Gunneridae</taxon>
        <taxon>Pentapetalae</taxon>
        <taxon>rosids</taxon>
        <taxon>fabids</taxon>
        <taxon>Fabales</taxon>
        <taxon>Quillajaceae</taxon>
        <taxon>Quillaja</taxon>
    </lineage>
</organism>
<dbReference type="Gene3D" id="1.25.40.10">
    <property type="entry name" value="Tetratricopeptide repeat domain"/>
    <property type="match status" value="2"/>
</dbReference>
<sequence length="182" mass="20374">MHQIDGFVLSTVIGVFAEFALVEQGKQMHAYTIKVSSGLDKSVANSILDAHLKRGLTDEAEILVKTMPTKNVVSWTVMITGYERGKCSHSELIEESQEYFSRFDWSQQSIPEVEHYGCMVDLLGRAGHLKEANDLLEKIPLKSNVGIWQTLLSASRMHGNPEMGREVGRILLILDGDNRSWA</sequence>
<dbReference type="AlphaFoldDB" id="A0AAD7LI76"/>
<evidence type="ECO:0000256" key="1">
    <source>
        <dbReference type="ARBA" id="ARBA00022737"/>
    </source>
</evidence>
<dbReference type="GO" id="GO:0009451">
    <property type="term" value="P:RNA modification"/>
    <property type="evidence" value="ECO:0007669"/>
    <property type="project" value="InterPro"/>
</dbReference>
<dbReference type="Pfam" id="PF01535">
    <property type="entry name" value="PPR"/>
    <property type="match status" value="2"/>
</dbReference>
<dbReference type="PANTHER" id="PTHR47926">
    <property type="entry name" value="PENTATRICOPEPTIDE REPEAT-CONTAINING PROTEIN"/>
    <property type="match status" value="1"/>
</dbReference>
<dbReference type="Proteomes" id="UP001163823">
    <property type="component" value="Chromosome 8"/>
</dbReference>